<dbReference type="CDD" id="cd08830">
    <property type="entry name" value="ArfGap_ArfGap1"/>
    <property type="match status" value="1"/>
</dbReference>
<organism evidence="8 9">
    <name type="scientific">Priapulus caudatus</name>
    <name type="common">Priapulid worm</name>
    <dbReference type="NCBI Taxonomy" id="37621"/>
    <lineage>
        <taxon>Eukaryota</taxon>
        <taxon>Metazoa</taxon>
        <taxon>Ecdysozoa</taxon>
        <taxon>Scalidophora</taxon>
        <taxon>Priapulida</taxon>
        <taxon>Priapulimorpha</taxon>
        <taxon>Priapulimorphida</taxon>
        <taxon>Priapulidae</taxon>
        <taxon>Priapulus</taxon>
    </lineage>
</organism>
<accession>A0ABM1E4Z9</accession>
<keyword evidence="8" id="KW-1185">Reference proteome</keyword>
<dbReference type="SUPFAM" id="SSF57863">
    <property type="entry name" value="ArfGap/RecO-like zinc finger"/>
    <property type="match status" value="1"/>
</dbReference>
<dbReference type="Gene3D" id="1.10.220.150">
    <property type="entry name" value="Arf GTPase activating protein"/>
    <property type="match status" value="1"/>
</dbReference>
<dbReference type="PROSITE" id="PS50115">
    <property type="entry name" value="ARFGAP"/>
    <property type="match status" value="1"/>
</dbReference>
<protein>
    <submittedName>
        <fullName evidence="9 10">ADP-ribosylation factor GTPase-activating protein 1-like isoform X1</fullName>
    </submittedName>
</protein>
<evidence type="ECO:0000256" key="2">
    <source>
        <dbReference type="ARBA" id="ARBA00022723"/>
    </source>
</evidence>
<reference evidence="9 10" key="1">
    <citation type="submission" date="2025-05" db="UniProtKB">
        <authorList>
            <consortium name="RefSeq"/>
        </authorList>
    </citation>
    <scope>IDENTIFICATION</scope>
</reference>
<keyword evidence="1" id="KW-0343">GTPase activation</keyword>
<dbReference type="RefSeq" id="XP_014667271.1">
    <property type="nucleotide sequence ID" value="XM_014811785.1"/>
</dbReference>
<evidence type="ECO:0000313" key="9">
    <source>
        <dbReference type="RefSeq" id="XP_014667270.1"/>
    </source>
</evidence>
<dbReference type="Pfam" id="PF01412">
    <property type="entry name" value="ArfGap"/>
    <property type="match status" value="1"/>
</dbReference>
<evidence type="ECO:0000256" key="6">
    <source>
        <dbReference type="SAM" id="MobiDB-lite"/>
    </source>
</evidence>
<evidence type="ECO:0000256" key="1">
    <source>
        <dbReference type="ARBA" id="ARBA00022468"/>
    </source>
</evidence>
<dbReference type="RefSeq" id="XP_014667270.1">
    <property type="nucleotide sequence ID" value="XM_014811784.1"/>
</dbReference>
<keyword evidence="3 5" id="KW-0863">Zinc-finger</keyword>
<evidence type="ECO:0000313" key="10">
    <source>
        <dbReference type="RefSeq" id="XP_014667271.1"/>
    </source>
</evidence>
<evidence type="ECO:0000313" key="8">
    <source>
        <dbReference type="Proteomes" id="UP000695022"/>
    </source>
</evidence>
<evidence type="ECO:0000256" key="4">
    <source>
        <dbReference type="ARBA" id="ARBA00022833"/>
    </source>
</evidence>
<feature type="compositionally biased region" description="Basic and acidic residues" evidence="6">
    <location>
        <begin position="407"/>
        <end position="423"/>
    </location>
</feature>
<dbReference type="PRINTS" id="PR00405">
    <property type="entry name" value="REVINTRACTNG"/>
</dbReference>
<dbReference type="SMART" id="SM00105">
    <property type="entry name" value="ArfGap"/>
    <property type="match status" value="1"/>
</dbReference>
<evidence type="ECO:0000256" key="3">
    <source>
        <dbReference type="ARBA" id="ARBA00022771"/>
    </source>
</evidence>
<evidence type="ECO:0000256" key="5">
    <source>
        <dbReference type="PROSITE-ProRule" id="PRU00288"/>
    </source>
</evidence>
<dbReference type="Proteomes" id="UP000695022">
    <property type="component" value="Unplaced"/>
</dbReference>
<evidence type="ECO:0000259" key="7">
    <source>
        <dbReference type="PROSITE" id="PS50115"/>
    </source>
</evidence>
<proteinExistence type="predicted"/>
<gene>
    <name evidence="9 10" type="primary">LOC106808880</name>
</gene>
<sequence length="519" mass="58037">MASPRTRRVLKELKSKYENDKCFECQAFNPQWASVTYGIWICLECSGKHRGLGVHLSFVRSISMDKWKDTELEKMKVGGNRRTREFFADQPDIKKGMSIYHKYNSRAAALCRDKVSTLAEGRTWSIETSSARNYVSSLSSSASVSSNPSSIHTSSTYSGHRNSMEEAFGMSMDQVNTHKDDFFTQKLNENAMKPDNLHPSQGGRYAGFGNSYTPPVEQDTTSEYLNSAMSSLNTGWSLFTSNAAKIAQQAKESTVKISSQVANKTYQLGSTVNEKMKDGSLMTDLSSTASNIAGKVTDTSVRAFTNIQDALIEKKTTLDSVDTSPREHSSLLTGNDSSAALKERERLRNMNPDLSETPLLHEKQLSREEEDANWGGWEDENPFKRQQSEGWASDRAQCGSKGSRNSSWDHDDWGQDEWKDHGNDWNSEWTDDNAHGTASKKPQKAASSASAALRKNEYKKKNKQEKESENLLIDFDNVPISPKEPAAAAGGRRDEWRAWDEEDEAWDSLSNGRAKGKSE</sequence>
<dbReference type="GeneID" id="106808880"/>
<feature type="domain" description="Arf-GAP" evidence="7">
    <location>
        <begin position="7"/>
        <end position="87"/>
    </location>
</feature>
<keyword evidence="4" id="KW-0862">Zinc</keyword>
<dbReference type="InterPro" id="IPR037278">
    <property type="entry name" value="ARFGAP/RecO"/>
</dbReference>
<dbReference type="InterPro" id="IPR001164">
    <property type="entry name" value="ArfGAP_dom"/>
</dbReference>
<name>A0ABM1E4Z9_PRICU</name>
<feature type="compositionally biased region" description="Acidic residues" evidence="6">
    <location>
        <begin position="368"/>
        <end position="380"/>
    </location>
</feature>
<feature type="region of interest" description="Disordered" evidence="6">
    <location>
        <begin position="318"/>
        <end position="519"/>
    </location>
</feature>
<dbReference type="InterPro" id="IPR038508">
    <property type="entry name" value="ArfGAP_dom_sf"/>
</dbReference>
<dbReference type="PANTHER" id="PTHR46395:SF1">
    <property type="entry name" value="ADP-RIBOSYLATION FACTOR GTPASE-ACTIVATING PROTEIN 1"/>
    <property type="match status" value="1"/>
</dbReference>
<keyword evidence="2" id="KW-0479">Metal-binding</keyword>
<dbReference type="PANTHER" id="PTHR46395">
    <property type="entry name" value="ADP-RIBOSYLATION FACTOR GTPASE-ACTIVATING PROTEIN 1"/>
    <property type="match status" value="1"/>
</dbReference>